<evidence type="ECO:0000256" key="3">
    <source>
        <dbReference type="ARBA" id="ARBA00022833"/>
    </source>
</evidence>
<feature type="domain" description="DM" evidence="8">
    <location>
        <begin position="559"/>
        <end position="606"/>
    </location>
</feature>
<dbReference type="GO" id="GO:0046872">
    <property type="term" value="F:metal ion binding"/>
    <property type="evidence" value="ECO:0007669"/>
    <property type="project" value="UniProtKB-KW"/>
</dbReference>
<dbReference type="InterPro" id="IPR036407">
    <property type="entry name" value="DM_DNA-bd_sf"/>
</dbReference>
<keyword evidence="10" id="KW-1185">Reference proteome</keyword>
<evidence type="ECO:0000256" key="1">
    <source>
        <dbReference type="ARBA" id="ARBA00006834"/>
    </source>
</evidence>
<evidence type="ECO:0000256" key="7">
    <source>
        <dbReference type="SAM" id="MobiDB-lite"/>
    </source>
</evidence>
<feature type="region of interest" description="Disordered" evidence="7">
    <location>
        <begin position="487"/>
        <end position="509"/>
    </location>
</feature>
<keyword evidence="4 6" id="KW-0238">DNA-binding</keyword>
<dbReference type="Pfam" id="PF00751">
    <property type="entry name" value="DM"/>
    <property type="match status" value="1"/>
</dbReference>
<dbReference type="GO" id="GO:0006355">
    <property type="term" value="P:regulation of DNA-templated transcription"/>
    <property type="evidence" value="ECO:0007669"/>
    <property type="project" value="InterPro"/>
</dbReference>
<dbReference type="GO" id="GO:0005634">
    <property type="term" value="C:nucleus"/>
    <property type="evidence" value="ECO:0007669"/>
    <property type="project" value="UniProtKB-SubCell"/>
</dbReference>
<feature type="compositionally biased region" description="Polar residues" evidence="7">
    <location>
        <begin position="493"/>
        <end position="504"/>
    </location>
</feature>
<gene>
    <name evidence="9" type="ORF">Cadr_000011794</name>
</gene>
<evidence type="ECO:0000256" key="6">
    <source>
        <dbReference type="PROSITE-ProRule" id="PRU00070"/>
    </source>
</evidence>
<evidence type="ECO:0000256" key="4">
    <source>
        <dbReference type="ARBA" id="ARBA00023125"/>
    </source>
</evidence>
<evidence type="ECO:0000313" key="10">
    <source>
        <dbReference type="Proteomes" id="UP000299084"/>
    </source>
</evidence>
<evidence type="ECO:0000259" key="8">
    <source>
        <dbReference type="PROSITE" id="PS50809"/>
    </source>
</evidence>
<dbReference type="SMART" id="SM00301">
    <property type="entry name" value="DM"/>
    <property type="match status" value="1"/>
</dbReference>
<name>A0A5N4DQP9_CAMDR</name>
<keyword evidence="5 6" id="KW-0539">Nucleus</keyword>
<proteinExistence type="inferred from homology"/>
<feature type="region of interest" description="Disordered" evidence="7">
    <location>
        <begin position="378"/>
        <end position="426"/>
    </location>
</feature>
<feature type="DNA-binding region" description="DM" evidence="6">
    <location>
        <begin position="559"/>
        <end position="606"/>
    </location>
</feature>
<evidence type="ECO:0000256" key="5">
    <source>
        <dbReference type="ARBA" id="ARBA00023242"/>
    </source>
</evidence>
<dbReference type="PANTHER" id="PTHR12322">
    <property type="entry name" value="DOUBLESEX AND MAB-3 RELATED TRANSCRIPTION FACTOR DMRT"/>
    <property type="match status" value="1"/>
</dbReference>
<sequence>MGQADPRALLLMGVVGAGDRIGPKQPCQLFSTAPLCSSPARGRFCHTFLSRMPGTQAPITQRRWAKKMAHTSPDRKTTGPNNLSTNRDTTRRNGNLQEDRGGAAESSQLGVAEKPGSRGKEETILEAERQKRRQGEIKAERGPGYEGMRDVEKGGWKISRMDRQNTRKGVQAEKVGLGKETGIAQDGEHKRRRVDRELGHRERNERKQAFTQQRGLPPPPRAESRPKAEDTQPCSVGGRARLRVREWIPKPYSTPHWPPPSKGEEQSGKANHTGRKKGHKIQLDALLAGLIVQREEKILKRIGRSPGSRRRRLKFIGSCEKGREKCRELIATFRLFLTESDSAGGCGNRGQTTQTRPLPSLSLPLPLLRWIRARSNRLPPSRAPGAPFHLRHPAAPQRAPRAPPPPWDPGAGRGRGPSVYGDSGRRGCTRGTAAPVVACGDRLVKAGRSGCTSLPLFGRHVVQERNSGRRERTRVHIRAWHMEAAHPGVGTMENPSGVASQRQEGWSGEGPCGHPDPPLLPLDPWNPMKCLLSTTAPQTLPQRGMELIPRRAVSRSPTCARCRNHGVTAHLKGHKRLCLFQACECHKCVLILERRRVTAAQVALRRQQEAQLKKHLAEGLMRRGAAPPKVPSRVKKGVIRAGVHCEFLLPGPGQGFGQRKHKKGKESQTHQSSLWSLTAGKENIAPQPQTSHRAVPLALTPPGKVRRAWTLLVPFPLCP</sequence>
<dbReference type="AlphaFoldDB" id="A0A5N4DQP9"/>
<keyword evidence="3 6" id="KW-0862">Zinc</keyword>
<evidence type="ECO:0000256" key="2">
    <source>
        <dbReference type="ARBA" id="ARBA00022723"/>
    </source>
</evidence>
<dbReference type="Gene3D" id="4.10.1040.10">
    <property type="entry name" value="DM DNA-binding domain"/>
    <property type="match status" value="1"/>
</dbReference>
<reference evidence="9 10" key="1">
    <citation type="journal article" date="2019" name="Mol. Ecol. Resour.">
        <title>Improving Illumina assemblies with Hi-C and long reads: an example with the North African dromedary.</title>
        <authorList>
            <person name="Elbers J.P."/>
            <person name="Rogers M.F."/>
            <person name="Perelman P.L."/>
            <person name="Proskuryakova A.A."/>
            <person name="Serdyukova N.A."/>
            <person name="Johnson W.E."/>
            <person name="Horin P."/>
            <person name="Corander J."/>
            <person name="Murphy D."/>
            <person name="Burger P.A."/>
        </authorList>
    </citation>
    <scope>NUCLEOTIDE SEQUENCE [LARGE SCALE GENOMIC DNA]</scope>
    <source>
        <strain evidence="9">Drom800</strain>
        <tissue evidence="9">Blood</tissue>
    </source>
</reference>
<feature type="compositionally biased region" description="Basic and acidic residues" evidence="7">
    <location>
        <begin position="186"/>
        <end position="208"/>
    </location>
</feature>
<keyword evidence="2 6" id="KW-0479">Metal-binding</keyword>
<dbReference type="PROSITE" id="PS40000">
    <property type="entry name" value="DM_1"/>
    <property type="match status" value="1"/>
</dbReference>
<evidence type="ECO:0000313" key="9">
    <source>
        <dbReference type="EMBL" id="KAB1273425.1"/>
    </source>
</evidence>
<dbReference type="Proteomes" id="UP000299084">
    <property type="component" value="Unassembled WGS sequence"/>
</dbReference>
<feature type="region of interest" description="Disordered" evidence="7">
    <location>
        <begin position="56"/>
        <end position="280"/>
    </location>
</feature>
<dbReference type="PROSITE" id="PS50809">
    <property type="entry name" value="DM_2"/>
    <property type="match status" value="1"/>
</dbReference>
<comment type="subcellular location">
    <subcellularLocation>
        <location evidence="6">Nucleus</location>
    </subcellularLocation>
</comment>
<dbReference type="PANTHER" id="PTHR12322:SF118">
    <property type="entry name" value="DM DOMAIN-CONTAINING PROTEIN"/>
    <property type="match status" value="1"/>
</dbReference>
<dbReference type="InterPro" id="IPR026607">
    <property type="entry name" value="DMRT"/>
</dbReference>
<dbReference type="SUPFAM" id="SSF82927">
    <property type="entry name" value="Cysteine-rich DNA binding domain, (DM domain)"/>
    <property type="match status" value="1"/>
</dbReference>
<feature type="compositionally biased region" description="Basic and acidic residues" evidence="7">
    <location>
        <begin position="115"/>
        <end position="165"/>
    </location>
</feature>
<dbReference type="FunFam" id="4.10.1040.10:FF:000001">
    <property type="entry name" value="doublesex- and mab-3-related transcription factor 1"/>
    <property type="match status" value="1"/>
</dbReference>
<organism evidence="9 10">
    <name type="scientific">Camelus dromedarius</name>
    <name type="common">Dromedary</name>
    <name type="synonym">Arabian camel</name>
    <dbReference type="NCBI Taxonomy" id="9838"/>
    <lineage>
        <taxon>Eukaryota</taxon>
        <taxon>Metazoa</taxon>
        <taxon>Chordata</taxon>
        <taxon>Craniata</taxon>
        <taxon>Vertebrata</taxon>
        <taxon>Euteleostomi</taxon>
        <taxon>Mammalia</taxon>
        <taxon>Eutheria</taxon>
        <taxon>Laurasiatheria</taxon>
        <taxon>Artiodactyla</taxon>
        <taxon>Tylopoda</taxon>
        <taxon>Camelidae</taxon>
        <taxon>Camelus</taxon>
    </lineage>
</organism>
<dbReference type="EMBL" id="JWIN03000009">
    <property type="protein sequence ID" value="KAB1273425.1"/>
    <property type="molecule type" value="Genomic_DNA"/>
</dbReference>
<comment type="caution">
    <text evidence="9">The sequence shown here is derived from an EMBL/GenBank/DDBJ whole genome shotgun (WGS) entry which is preliminary data.</text>
</comment>
<dbReference type="InterPro" id="IPR001275">
    <property type="entry name" value="DM_DNA-bd"/>
</dbReference>
<accession>A0A5N4DQP9</accession>
<comment type="similarity">
    <text evidence="1">Belongs to the DMRT family.</text>
</comment>
<feature type="region of interest" description="Disordered" evidence="7">
    <location>
        <begin position="654"/>
        <end position="673"/>
    </location>
</feature>
<dbReference type="GO" id="GO:0008344">
    <property type="term" value="P:adult locomotory behavior"/>
    <property type="evidence" value="ECO:0007669"/>
    <property type="project" value="UniProtKB-ARBA"/>
</dbReference>
<protein>
    <submittedName>
        <fullName evidence="9">Doublesex-and mab-3-related transcription factor C2</fullName>
    </submittedName>
</protein>
<feature type="compositionally biased region" description="Polar residues" evidence="7">
    <location>
        <begin position="78"/>
        <end position="96"/>
    </location>
</feature>
<dbReference type="GO" id="GO:0043565">
    <property type="term" value="F:sequence-specific DNA binding"/>
    <property type="evidence" value="ECO:0007669"/>
    <property type="project" value="InterPro"/>
</dbReference>